<keyword evidence="2" id="KW-1185">Reference proteome</keyword>
<dbReference type="EMBL" id="JARUPT010000364">
    <property type="protein sequence ID" value="KAK0372547.1"/>
    <property type="molecule type" value="Genomic_DNA"/>
</dbReference>
<name>A0ABQ9PKJ1_9PEZI</name>
<evidence type="ECO:0000313" key="1">
    <source>
        <dbReference type="EMBL" id="KAK0372547.1"/>
    </source>
</evidence>
<proteinExistence type="predicted"/>
<sequence length="54" mass="6244">MGERTGSRIFRWVWSYVLVLERKVHHIGCGFALRASIIRNTDANNYATDDSRTC</sequence>
<organism evidence="1 2">
    <name type="scientific">Colletotrichum limetticola</name>
    <dbReference type="NCBI Taxonomy" id="1209924"/>
    <lineage>
        <taxon>Eukaryota</taxon>
        <taxon>Fungi</taxon>
        <taxon>Dikarya</taxon>
        <taxon>Ascomycota</taxon>
        <taxon>Pezizomycotina</taxon>
        <taxon>Sordariomycetes</taxon>
        <taxon>Hypocreomycetidae</taxon>
        <taxon>Glomerellales</taxon>
        <taxon>Glomerellaceae</taxon>
        <taxon>Colletotrichum</taxon>
        <taxon>Colletotrichum acutatum species complex</taxon>
    </lineage>
</organism>
<accession>A0ABQ9PKJ1</accession>
<reference evidence="1" key="1">
    <citation type="submission" date="2023-04" db="EMBL/GenBank/DDBJ databases">
        <title>Colletotrichum limetticola genome sequence.</title>
        <authorList>
            <person name="Baroncelli R."/>
        </authorList>
    </citation>
    <scope>NUCLEOTIDE SEQUENCE</scope>
    <source>
        <strain evidence="1">KLA-Anderson</strain>
    </source>
</reference>
<dbReference type="Proteomes" id="UP001169217">
    <property type="component" value="Unassembled WGS sequence"/>
</dbReference>
<comment type="caution">
    <text evidence="1">The sequence shown here is derived from an EMBL/GenBank/DDBJ whole genome shotgun (WGS) entry which is preliminary data.</text>
</comment>
<protein>
    <submittedName>
        <fullName evidence="1">Uncharacterized protein</fullName>
    </submittedName>
</protein>
<evidence type="ECO:0000313" key="2">
    <source>
        <dbReference type="Proteomes" id="UP001169217"/>
    </source>
</evidence>
<gene>
    <name evidence="1" type="ORF">CLIM01_10108</name>
</gene>